<dbReference type="GO" id="GO:0000981">
    <property type="term" value="F:DNA-binding transcription factor activity, RNA polymerase II-specific"/>
    <property type="evidence" value="ECO:0007669"/>
    <property type="project" value="InterPro"/>
</dbReference>
<reference evidence="9 12" key="1">
    <citation type="journal article" date="2021" name="G3 (Bethesda)">
        <title>Genomic diversity, chromosomal rearrangements, and interspecies hybridization in the ogataea polymorpha species complex.</title>
        <authorList>
            <person name="Hanson S.J."/>
            <person name="Cinneide E.O."/>
            <person name="Salzberg L.I."/>
            <person name="Wolfe K.H."/>
            <person name="McGowan J."/>
            <person name="Fitzpatrick D.A."/>
            <person name="Matlin K."/>
        </authorList>
    </citation>
    <scope>NUCLEOTIDE SEQUENCE</scope>
    <source>
        <strain evidence="10">51-138</strain>
        <strain evidence="9">61-244</strain>
    </source>
</reference>
<name>A0AAN6DEE0_PICAN</name>
<evidence type="ECO:0000256" key="1">
    <source>
        <dbReference type="ARBA" id="ARBA00004123"/>
    </source>
</evidence>
<dbReference type="EMBL" id="JAHLVD010000010">
    <property type="protein sequence ID" value="KAG7847395.1"/>
    <property type="molecule type" value="Genomic_DNA"/>
</dbReference>
<dbReference type="Pfam" id="PF00172">
    <property type="entry name" value="Zn_clus"/>
    <property type="match status" value="1"/>
</dbReference>
<dbReference type="Proteomes" id="UP001197328">
    <property type="component" value="Unassembled WGS sequence"/>
</dbReference>
<evidence type="ECO:0000313" key="9">
    <source>
        <dbReference type="EMBL" id="KAG7818246.1"/>
    </source>
</evidence>
<evidence type="ECO:0000259" key="8">
    <source>
        <dbReference type="PROSITE" id="PS50048"/>
    </source>
</evidence>
<dbReference type="PANTHER" id="PTHR31845">
    <property type="entry name" value="FINGER DOMAIN PROTEIN, PUTATIVE-RELATED"/>
    <property type="match status" value="1"/>
</dbReference>
<comment type="caution">
    <text evidence="9">The sequence shown here is derived from an EMBL/GenBank/DDBJ whole genome shotgun (WGS) entry which is preliminary data.</text>
</comment>
<dbReference type="RefSeq" id="XP_043059500.1">
    <property type="nucleotide sequence ID" value="XM_043203813.1"/>
</dbReference>
<gene>
    <name evidence="9" type="ORF">KL928_003247</name>
    <name evidence="10" type="ORF">KL940_003731</name>
</gene>
<evidence type="ECO:0000256" key="3">
    <source>
        <dbReference type="ARBA" id="ARBA00022833"/>
    </source>
</evidence>
<keyword evidence="3" id="KW-0862">Zinc</keyword>
<comment type="subcellular location">
    <subcellularLocation>
        <location evidence="1">Nucleus</location>
    </subcellularLocation>
</comment>
<dbReference type="SMART" id="SM00066">
    <property type="entry name" value="GAL4"/>
    <property type="match status" value="1"/>
</dbReference>
<keyword evidence="7" id="KW-0539">Nucleus</keyword>
<evidence type="ECO:0000256" key="6">
    <source>
        <dbReference type="ARBA" id="ARBA00023163"/>
    </source>
</evidence>
<evidence type="ECO:0000256" key="7">
    <source>
        <dbReference type="ARBA" id="ARBA00023242"/>
    </source>
</evidence>
<evidence type="ECO:0000256" key="5">
    <source>
        <dbReference type="ARBA" id="ARBA00023125"/>
    </source>
</evidence>
<dbReference type="PROSITE" id="PS00463">
    <property type="entry name" value="ZN2_CY6_FUNGAL_1"/>
    <property type="match status" value="1"/>
</dbReference>
<dbReference type="Gene3D" id="4.10.240.10">
    <property type="entry name" value="Zn(2)-C6 fungal-type DNA-binding domain"/>
    <property type="match status" value="1"/>
</dbReference>
<sequence>MMPPKRTKERYTRTSKACDLCHKKKTRCLKSGSSISCLRCLALNEPCSLAPDTPESSTPTFTQPQTQEFAEMSLRTSLASISSDVREVLRVLRESTLPEPAASISDSYELNMSSRPITTISTSPLAFVAHVQPDTSLFPPAVLNQLNLLPSLENTQTDIVSIQLLSYDQAAKLLDIFRDRYGRWISFPDTFSTPQLLTHIRKTCPLLLTVACALSLKYGDPNLKELVYHEMLLIIKRDLEQSLINMPKRLEFLQCLIILSIYSVSLSDESAELRLDGWYLSHMGIHLFLRLNSYGLFEYLYDPALVQFEFNELTSYRIINTLVLIHLAYSLLSGKQSSYSLGTLTPKKFYDHSLSTNFDYRIIAEVEVYLFAYRYLHLGESLDIVRSQMKGWLSEWEELFTSSANEFVEIDYHLAELLLIFGENNADLDKVRENAEAYEAAYFHSAEILKLAVSITDDSYFAFLSDQMHMIIVYNAMVVGTLQRPSDPDVDGLLQHLKNRYTRIATSDNDMASKYSMMLEARHR</sequence>
<evidence type="ECO:0000313" key="12">
    <source>
        <dbReference type="Proteomes" id="UP001197328"/>
    </source>
</evidence>
<dbReference type="SUPFAM" id="SSF57701">
    <property type="entry name" value="Zn2/Cys6 DNA-binding domain"/>
    <property type="match status" value="1"/>
</dbReference>
<evidence type="ECO:0000313" key="11">
    <source>
        <dbReference type="Proteomes" id="UP001196530"/>
    </source>
</evidence>
<feature type="domain" description="Zn(2)-C6 fungal-type" evidence="8">
    <location>
        <begin position="17"/>
        <end position="49"/>
    </location>
</feature>
<dbReference type="InterPro" id="IPR051089">
    <property type="entry name" value="prtT"/>
</dbReference>
<dbReference type="CDD" id="cd00067">
    <property type="entry name" value="GAL4"/>
    <property type="match status" value="1"/>
</dbReference>
<dbReference type="GO" id="GO:0008270">
    <property type="term" value="F:zinc ion binding"/>
    <property type="evidence" value="ECO:0007669"/>
    <property type="project" value="InterPro"/>
</dbReference>
<dbReference type="GO" id="GO:0005634">
    <property type="term" value="C:nucleus"/>
    <property type="evidence" value="ECO:0007669"/>
    <property type="project" value="UniProtKB-SubCell"/>
</dbReference>
<keyword evidence="6" id="KW-0804">Transcription</keyword>
<evidence type="ECO:0000256" key="4">
    <source>
        <dbReference type="ARBA" id="ARBA00023015"/>
    </source>
</evidence>
<dbReference type="AlphaFoldDB" id="A0AAN6DEE0"/>
<accession>A0AAN6DEE0</accession>
<evidence type="ECO:0000256" key="2">
    <source>
        <dbReference type="ARBA" id="ARBA00022723"/>
    </source>
</evidence>
<keyword evidence="4" id="KW-0805">Transcription regulation</keyword>
<keyword evidence="12" id="KW-1185">Reference proteome</keyword>
<proteinExistence type="predicted"/>
<protein>
    <recommendedName>
        <fullName evidence="8">Zn(2)-C6 fungal-type domain-containing protein</fullName>
    </recommendedName>
</protein>
<evidence type="ECO:0000313" key="10">
    <source>
        <dbReference type="EMBL" id="KAG7847395.1"/>
    </source>
</evidence>
<keyword evidence="2" id="KW-0479">Metal-binding</keyword>
<organism evidence="9 11">
    <name type="scientific">Pichia angusta</name>
    <name type="common">Yeast</name>
    <name type="synonym">Hansenula polymorpha</name>
    <dbReference type="NCBI Taxonomy" id="870730"/>
    <lineage>
        <taxon>Eukaryota</taxon>
        <taxon>Fungi</taxon>
        <taxon>Dikarya</taxon>
        <taxon>Ascomycota</taxon>
        <taxon>Saccharomycotina</taxon>
        <taxon>Pichiomycetes</taxon>
        <taxon>Pichiales</taxon>
        <taxon>Pichiaceae</taxon>
        <taxon>Ogataea</taxon>
    </lineage>
</organism>
<dbReference type="EMBL" id="JAHLUX010000006">
    <property type="protein sequence ID" value="KAG7818246.1"/>
    <property type="molecule type" value="Genomic_DNA"/>
</dbReference>
<keyword evidence="5" id="KW-0238">DNA-binding</keyword>
<dbReference type="PANTHER" id="PTHR31845:SF34">
    <property type="entry name" value="TRANSCRIPTIONAL ACTIVATOR OF PROTEASES PRTT"/>
    <property type="match status" value="1"/>
</dbReference>
<dbReference type="Proteomes" id="UP001196530">
    <property type="component" value="Unassembled WGS sequence"/>
</dbReference>
<dbReference type="GO" id="GO:0000976">
    <property type="term" value="F:transcription cis-regulatory region binding"/>
    <property type="evidence" value="ECO:0007669"/>
    <property type="project" value="TreeGrafter"/>
</dbReference>
<dbReference type="InterPro" id="IPR036864">
    <property type="entry name" value="Zn2-C6_fun-type_DNA-bd_sf"/>
</dbReference>
<dbReference type="PROSITE" id="PS50048">
    <property type="entry name" value="ZN2_CY6_FUNGAL_2"/>
    <property type="match status" value="1"/>
</dbReference>
<dbReference type="InterPro" id="IPR001138">
    <property type="entry name" value="Zn2Cys6_DnaBD"/>
</dbReference>
<dbReference type="GeneID" id="66127298"/>